<evidence type="ECO:0000256" key="1">
    <source>
        <dbReference type="SAM" id="MobiDB-lite"/>
    </source>
</evidence>
<evidence type="ECO:0000313" key="2">
    <source>
        <dbReference type="EMBL" id="KAG3217227.1"/>
    </source>
</evidence>
<gene>
    <name evidence="2" type="ORF">PC129_g11947</name>
</gene>
<dbReference type="Proteomes" id="UP000760860">
    <property type="component" value="Unassembled WGS sequence"/>
</dbReference>
<sequence>MEEETLASWESFFEYLGAYQEKTHQNFKKRTSTSAKARNTEIRDRGKPTPYAPPTPPNHPYFTSLLSISLVIHHMPCPVTTNFPS</sequence>
<evidence type="ECO:0000313" key="3">
    <source>
        <dbReference type="Proteomes" id="UP000760860"/>
    </source>
</evidence>
<proteinExistence type="predicted"/>
<feature type="region of interest" description="Disordered" evidence="1">
    <location>
        <begin position="24"/>
        <end position="58"/>
    </location>
</feature>
<accession>A0A8T1HZ34</accession>
<protein>
    <submittedName>
        <fullName evidence="2">Uncharacterized protein</fullName>
    </submittedName>
</protein>
<dbReference type="EMBL" id="RCMV01000436">
    <property type="protein sequence ID" value="KAG3217227.1"/>
    <property type="molecule type" value="Genomic_DNA"/>
</dbReference>
<organism evidence="2 3">
    <name type="scientific">Phytophthora cactorum</name>
    <dbReference type="NCBI Taxonomy" id="29920"/>
    <lineage>
        <taxon>Eukaryota</taxon>
        <taxon>Sar</taxon>
        <taxon>Stramenopiles</taxon>
        <taxon>Oomycota</taxon>
        <taxon>Peronosporomycetes</taxon>
        <taxon>Peronosporales</taxon>
        <taxon>Peronosporaceae</taxon>
        <taxon>Phytophthora</taxon>
    </lineage>
</organism>
<comment type="caution">
    <text evidence="2">The sequence shown here is derived from an EMBL/GenBank/DDBJ whole genome shotgun (WGS) entry which is preliminary data.</text>
</comment>
<feature type="compositionally biased region" description="Basic and acidic residues" evidence="1">
    <location>
        <begin position="38"/>
        <end position="47"/>
    </location>
</feature>
<dbReference type="AlphaFoldDB" id="A0A8T1HZ34"/>
<reference evidence="2" key="1">
    <citation type="submission" date="2018-05" db="EMBL/GenBank/DDBJ databases">
        <title>Effector identification in a new, highly contiguous assembly of the strawberry crown rot pathogen Phytophthora cactorum.</title>
        <authorList>
            <person name="Armitage A.D."/>
            <person name="Nellist C.F."/>
            <person name="Bates H."/>
            <person name="Vickerstaff R.J."/>
            <person name="Harrison R.J."/>
        </authorList>
    </citation>
    <scope>NUCLEOTIDE SEQUENCE</scope>
    <source>
        <strain evidence="2">P421</strain>
    </source>
</reference>
<name>A0A8T1HZ34_9STRA</name>